<dbReference type="EMBL" id="KM462880">
    <property type="protein sequence ID" value="AIT95045.1"/>
    <property type="molecule type" value="Genomic_DNA"/>
</dbReference>
<dbReference type="Gene3D" id="1.10.1790.20">
    <property type="match status" value="1"/>
</dbReference>
<comment type="cofactor">
    <cofactor evidence="8">
        <name>Zn(2+)</name>
        <dbReference type="ChEBI" id="CHEBI:29105"/>
    </cofactor>
    <text evidence="8">Binds 1 Zn(2+) ion per subunit.</text>
</comment>
<dbReference type="InterPro" id="IPR007081">
    <property type="entry name" value="RNA_pol_Rpb1_5"/>
</dbReference>
<keyword evidence="11" id="KW-0150">Chloroplast</keyword>
<feature type="domain" description="RNA polymerase Rpb1" evidence="10">
    <location>
        <begin position="90"/>
        <end position="167"/>
    </location>
</feature>
<keyword evidence="7 8" id="KW-0804">Transcription</keyword>
<keyword evidence="2 11" id="KW-0934">Plastid</keyword>
<geneLocation type="chloroplast" evidence="11"/>
<feature type="binding site" evidence="8">
    <location>
        <position position="295"/>
    </location>
    <ligand>
        <name>Zn(2+)</name>
        <dbReference type="ChEBI" id="CHEBI:29105"/>
    </ligand>
</feature>
<dbReference type="PANTHER" id="PTHR19376:SF68">
    <property type="entry name" value="DNA-DIRECTED RNA POLYMERASE SUBUNIT BETA"/>
    <property type="match status" value="1"/>
</dbReference>
<dbReference type="GO" id="GO:0009507">
    <property type="term" value="C:chloroplast"/>
    <property type="evidence" value="ECO:0007669"/>
    <property type="project" value="UniProtKB-SubCell"/>
</dbReference>
<feature type="binding site" evidence="8">
    <location>
        <position position="292"/>
    </location>
    <ligand>
        <name>Zn(2+)</name>
        <dbReference type="ChEBI" id="CHEBI:29105"/>
    </ligand>
</feature>
<proteinExistence type="inferred from homology"/>
<evidence type="ECO:0000256" key="4">
    <source>
        <dbReference type="ARBA" id="ARBA00022695"/>
    </source>
</evidence>
<evidence type="ECO:0000259" key="9">
    <source>
        <dbReference type="Pfam" id="PF04998"/>
    </source>
</evidence>
<organism evidence="11">
    <name type="scientific">Binuclearia lauterbornii</name>
    <dbReference type="NCBI Taxonomy" id="3087189"/>
    <lineage>
        <taxon>Eukaryota</taxon>
        <taxon>Viridiplantae</taxon>
        <taxon>Chlorophyta</taxon>
        <taxon>core chlorophytes</taxon>
        <taxon>Trebouxiophyceae</taxon>
        <taxon>Chlorellales</taxon>
        <taxon>Oocystaceae</taxon>
        <taxon>Oocystaceae incertae sedis</taxon>
        <taxon>Binuclearia</taxon>
    </lineage>
</organism>
<keyword evidence="1 8" id="KW-0240">DNA-directed RNA polymerase</keyword>
<name>A0A097KPD7_9CHLO</name>
<keyword evidence="5 8" id="KW-0479">Metal-binding</keyword>
<comment type="subunit">
    <text evidence="8">In plastids the minimal PEP RNA polymerase catalytic core is composed of four subunits: alpha, beta, beta', and beta''. When a (nuclear-encoded) sigma factor is associated with the core the holoenzyme is formed, which can initiate transcription.</text>
</comment>
<dbReference type="Gene3D" id="1.10.150.390">
    <property type="match status" value="1"/>
</dbReference>
<evidence type="ECO:0000256" key="3">
    <source>
        <dbReference type="ARBA" id="ARBA00022679"/>
    </source>
</evidence>
<evidence type="ECO:0000256" key="2">
    <source>
        <dbReference type="ARBA" id="ARBA00022640"/>
    </source>
</evidence>
<feature type="binding site" evidence="8">
    <location>
        <position position="285"/>
    </location>
    <ligand>
        <name>Zn(2+)</name>
        <dbReference type="ChEBI" id="CHEBI:29105"/>
    </ligand>
</feature>
<dbReference type="Gene3D" id="1.10.132.30">
    <property type="match status" value="1"/>
</dbReference>
<evidence type="ECO:0000259" key="10">
    <source>
        <dbReference type="Pfam" id="PF05000"/>
    </source>
</evidence>
<protein>
    <recommendedName>
        <fullName evidence="8">DNA-directed RNA polymerase subunit beta''</fullName>
        <ecNumber evidence="8">2.7.7.6</ecNumber>
    </recommendedName>
    <alternativeName>
        <fullName evidence="8">PEP</fullName>
    </alternativeName>
    <alternativeName>
        <fullName evidence="8">Plastid-encoded RNA polymerase subunit beta''</fullName>
        <shortName evidence="8">RNA polymerase subunit beta''</shortName>
    </alternativeName>
</protein>
<dbReference type="SUPFAM" id="SSF64484">
    <property type="entry name" value="beta and beta-prime subunits of DNA dependent RNA-polymerase"/>
    <property type="match status" value="1"/>
</dbReference>
<dbReference type="InterPro" id="IPR012756">
    <property type="entry name" value="DNA-dir_RpoC2_beta_pp"/>
</dbReference>
<dbReference type="HAMAP" id="MF_01324">
    <property type="entry name" value="RNApol_bact_RpoC2"/>
    <property type="match status" value="1"/>
</dbReference>
<dbReference type="Pfam" id="PF04998">
    <property type="entry name" value="RNA_pol_Rpb1_5"/>
    <property type="match status" value="1"/>
</dbReference>
<dbReference type="InterPro" id="IPR038120">
    <property type="entry name" value="Rpb1_funnel_sf"/>
</dbReference>
<dbReference type="InterPro" id="IPR045867">
    <property type="entry name" value="DNA-dir_RpoC_beta_prime"/>
</dbReference>
<dbReference type="NCBIfam" id="TIGR02388">
    <property type="entry name" value="rpoC2_cyan"/>
    <property type="match status" value="1"/>
</dbReference>
<evidence type="ECO:0000256" key="1">
    <source>
        <dbReference type="ARBA" id="ARBA00022478"/>
    </source>
</evidence>
<dbReference type="EC" id="2.7.7.6" evidence="8"/>
<evidence type="ECO:0000256" key="5">
    <source>
        <dbReference type="ARBA" id="ARBA00022723"/>
    </source>
</evidence>
<dbReference type="InterPro" id="IPR042102">
    <property type="entry name" value="RNA_pol_Rpb1_3_sf"/>
</dbReference>
<accession>A0A097KPD7</accession>
<comment type="function">
    <text evidence="8">DNA-dependent RNA polymerase catalyzes the transcription of DNA into RNA using the four ribonucleoside triphosphates as substrates.</text>
</comment>
<comment type="subcellular location">
    <subcellularLocation>
        <location evidence="8">Plastid</location>
        <location evidence="8">Chloroplast</location>
    </subcellularLocation>
</comment>
<evidence type="ECO:0000256" key="7">
    <source>
        <dbReference type="ARBA" id="ARBA00023163"/>
    </source>
</evidence>
<dbReference type="PANTHER" id="PTHR19376">
    <property type="entry name" value="DNA-DIRECTED RNA POLYMERASE"/>
    <property type="match status" value="1"/>
</dbReference>
<dbReference type="GO" id="GO:0000428">
    <property type="term" value="C:DNA-directed RNA polymerase complex"/>
    <property type="evidence" value="ECO:0007669"/>
    <property type="project" value="UniProtKB-KW"/>
</dbReference>
<dbReference type="GO" id="GO:0003677">
    <property type="term" value="F:DNA binding"/>
    <property type="evidence" value="ECO:0007669"/>
    <property type="project" value="UniProtKB-UniRule"/>
</dbReference>
<dbReference type="Pfam" id="PF05000">
    <property type="entry name" value="RNA_pol_Rpb1_4"/>
    <property type="match status" value="1"/>
</dbReference>
<dbReference type="GO" id="GO:0003899">
    <property type="term" value="F:DNA-directed RNA polymerase activity"/>
    <property type="evidence" value="ECO:0007669"/>
    <property type="project" value="UniProtKB-UniRule"/>
</dbReference>
<dbReference type="GeneID" id="22160446"/>
<dbReference type="GO" id="GO:0006351">
    <property type="term" value="P:DNA-templated transcription"/>
    <property type="evidence" value="ECO:0007669"/>
    <property type="project" value="UniProtKB-UniRule"/>
</dbReference>
<sequence>MTFERIFFNRYFDKNRLKSLILWSLKTSGEKETIELLEKLKNLGFQYATKAGISLGIDDLKIPPNKANLISEAEAQITISRIEYEKGHLTHVERFQQMIDIWNRTSETLKQSVIENFRLTDILNPVYMMAFSGARGNISQVRQLVGMRGLMADPQGQILEFPIKSNFREGLTLTEYIISCFGARKGLVDTALRTANSGYLTRRLVDVSQHIIVRQLDCGTERGIFLTDMKDGNKIILRVENRITGRVLAENISNIAKRNQDISPSLAAKISKIKNSILVRSPLTCEAKKSICQLCYGWSLAHGNLVSLGEAVGILAAQSIGEPGTQLTMRTFHTGGVFSADAMDEIRAPFDGSIQFAEPLQGLLIRTIHGKIGFFTKVEGIFSITCLVSSSKINYKIPSSTVLFIKKNEAVFKNQLLAEYSSLFISRSQSIQSKYNVNSTLEGEVFFENVNLALKKGKDGDRIRTAIKFGSLWVLSGKIYHSLYPSNLYPNINDIVDKKSIMNQITLRSPYSGKLHSTLTTSAENKQELRSSQKKFLLKKEIHQTTNTIFSLNIKKDFLILPIINIKYKQFVYFLKFENFLEDKFVFFNSLNTKYSKIRNKEISFKAFPNIYKTKIGGFLLADRKFLNNKKNQGQVFLVNESFYTLKSSHKKISRKKSNTYSLLNSKEESTLNHQKIVLELNKSLIFTSDSNSAVPHEIMKNEQALRSKKKENLNTIDKKSIENKFNSIDLKIFISKNLYKVFFYTINKQKRRKPSPLQSSGIVFLRTFYRNSLYQTNNVKHEQELRSSKTKENLIYQEAHLTEENLYTDSFLNSNKDILKSKKYKNPLIQLKEIAKYKLSYNAVHHEMMKNKQELRSSQKLKPQWINQIDINLLEKYDDKILRKNKILNCTKQDDPTVRSTSKSFALGSIEFNKKSRLNTVLNENNTSQFELKIKYGWVYFLTHCAVPHAIMKKKQQLRSISRGYLNYNEKLFLPGYKLLDHILFDQHYIYVQLISNPIIFSRKQPKANFYTKKFKWKNSFLKEKLKKLNYIVSSSSMKENRNFTKILFVRFDCTNSACSSSMKNEQELRSRYIQELPSRKKKNYRKNLISKFQIQSIYSTSKNFIFQKYFFFFQKTTQYNLINLKKYKKSIYQEGVKFSSSSNKVLSIKQQKTKLLPAPYCLNLQLKLNTEKHLENEILNKQKNYLGSTIPQYLSKKYIKEASYVFEIDLAVQQLNKFSLSINQIQFKKPRLLCFSNLREIKLLNFMMKNFKTLSFNQNFNTKNYIYNRLEILEKQAVLLTSFLSPYEGEIIKSKIDETNREKQLIVTKDDKISFSLAKKQANVQIGQLIRYGEEITHRIGARESGQVIQIDKEKITLRKALPLLFSSKGIIHVNQNDLIEKNTPLVTLFYDQLKTGDIVQGIPKIEELFEARQTKEGAELRENLHSKLKQLFEIYKQQVTPQEAARISIEKIQQLLVNSVQQVYQSQGVTIADKHIEIIVRQMTAKVKIIDGGRTGLLRGELIDLEWVETVNLGIEAQNIIGTQGFELEKAEYEPIILGITKAALETESFISAASFQETTRILGQAAIERKTDFLRGLKENVILGHLIPAGTGFSLSFDPQIKVSGVLMKLSWLNYKDMVKLLPKNK</sequence>
<evidence type="ECO:0000313" key="11">
    <source>
        <dbReference type="EMBL" id="AIT95045.1"/>
    </source>
</evidence>
<feature type="domain" description="RNA polymerase Rpb1" evidence="9">
    <location>
        <begin position="170"/>
        <end position="1502"/>
    </location>
</feature>
<dbReference type="GO" id="GO:0008270">
    <property type="term" value="F:zinc ion binding"/>
    <property type="evidence" value="ECO:0007669"/>
    <property type="project" value="UniProtKB-UniRule"/>
</dbReference>
<dbReference type="RefSeq" id="YP_009106179.1">
    <property type="nucleotide sequence ID" value="NC_025541.1"/>
</dbReference>
<evidence type="ECO:0000256" key="6">
    <source>
        <dbReference type="ARBA" id="ARBA00022833"/>
    </source>
</evidence>
<dbReference type="Gene3D" id="1.10.274.100">
    <property type="entry name" value="RNA polymerase Rpb1, domain 3"/>
    <property type="match status" value="1"/>
</dbReference>
<comment type="catalytic activity">
    <reaction evidence="8">
        <text>RNA(n) + a ribonucleoside 5'-triphosphate = RNA(n+1) + diphosphate</text>
        <dbReference type="Rhea" id="RHEA:21248"/>
        <dbReference type="Rhea" id="RHEA-COMP:14527"/>
        <dbReference type="Rhea" id="RHEA-COMP:17342"/>
        <dbReference type="ChEBI" id="CHEBI:33019"/>
        <dbReference type="ChEBI" id="CHEBI:61557"/>
        <dbReference type="ChEBI" id="CHEBI:140395"/>
        <dbReference type="EC" id="2.7.7.6"/>
    </reaction>
</comment>
<keyword evidence="3 8" id="KW-0808">Transferase</keyword>
<comment type="similarity">
    <text evidence="8">Belongs to the RNA polymerase beta' chain family. RpoC2 subfamily.</text>
</comment>
<dbReference type="CDD" id="cd02655">
    <property type="entry name" value="RNAP_beta'_C"/>
    <property type="match status" value="1"/>
</dbReference>
<evidence type="ECO:0000256" key="8">
    <source>
        <dbReference type="HAMAP-Rule" id="MF_01324"/>
    </source>
</evidence>
<gene>
    <name evidence="8 11" type="primary">rpoC2</name>
</gene>
<keyword evidence="4 8" id="KW-0548">Nucleotidyltransferase</keyword>
<feature type="binding site" evidence="8">
    <location>
        <position position="218"/>
    </location>
    <ligand>
        <name>Zn(2+)</name>
        <dbReference type="ChEBI" id="CHEBI:29105"/>
    </ligand>
</feature>
<dbReference type="InterPro" id="IPR007083">
    <property type="entry name" value="RNA_pol_Rpb1_4"/>
</dbReference>
<reference evidence="11" key="1">
    <citation type="journal article" date="2014" name="BMC Evol. Biol.">
        <title>Chloroplast phylogenomic analysis resolves deep-level relationships within the green algal class Trebouxiophyceae.</title>
        <authorList>
            <person name="Lemieux C."/>
            <person name="Otis C."/>
            <person name="Turmel M."/>
        </authorList>
    </citation>
    <scope>NUCLEOTIDE SEQUENCE</scope>
</reference>
<keyword evidence="6 8" id="KW-0862">Zinc</keyword>